<gene>
    <name evidence="10" type="ORF">GW534_10580</name>
</gene>
<dbReference type="RefSeq" id="WP_161920991.1">
    <property type="nucleotide sequence ID" value="NZ_JAACYS010000048.1"/>
</dbReference>
<dbReference type="PROSITE" id="PS50902">
    <property type="entry name" value="FLAVODOXIN_LIKE"/>
    <property type="match status" value="1"/>
</dbReference>
<evidence type="ECO:0000256" key="7">
    <source>
        <dbReference type="ARBA" id="ARBA00022982"/>
    </source>
</evidence>
<feature type="domain" description="Flavodoxin-like" evidence="9">
    <location>
        <begin position="4"/>
        <end position="146"/>
    </location>
</feature>
<dbReference type="NCBIfam" id="NF005216">
    <property type="entry name" value="PRK06703.1"/>
    <property type="match status" value="1"/>
</dbReference>
<name>A0ABX0A459_9BACI</name>
<keyword evidence="6 8" id="KW-0288">FMN</keyword>
<evidence type="ECO:0000313" key="10">
    <source>
        <dbReference type="EMBL" id="NCU18161.1"/>
    </source>
</evidence>
<protein>
    <recommendedName>
        <fullName evidence="8">Flavodoxin</fullName>
    </recommendedName>
</protein>
<dbReference type="InterPro" id="IPR029039">
    <property type="entry name" value="Flavoprotein-like_sf"/>
</dbReference>
<evidence type="ECO:0000256" key="8">
    <source>
        <dbReference type="RuleBase" id="RU367037"/>
    </source>
</evidence>
<evidence type="ECO:0000259" key="9">
    <source>
        <dbReference type="PROSITE" id="PS50902"/>
    </source>
</evidence>
<dbReference type="InterPro" id="IPR050619">
    <property type="entry name" value="Flavodoxin"/>
</dbReference>
<comment type="function">
    <text evidence="2 8">Low-potential electron donor to a number of redox enzymes.</text>
</comment>
<comment type="caution">
    <text evidence="10">The sequence shown here is derived from an EMBL/GenBank/DDBJ whole genome shotgun (WGS) entry which is preliminary data.</text>
</comment>
<keyword evidence="7 8" id="KW-0249">Electron transport</keyword>
<dbReference type="InterPro" id="IPR010087">
    <property type="entry name" value="Flav_short"/>
</dbReference>
<dbReference type="InterPro" id="IPR008254">
    <property type="entry name" value="Flavodoxin/NO_synth"/>
</dbReference>
<keyword evidence="4 8" id="KW-0813">Transport</keyword>
<reference evidence="10 11" key="1">
    <citation type="submission" date="2020-01" db="EMBL/GenBank/DDBJ databases">
        <title>A novel Bacillus sp. from Pasinler.</title>
        <authorList>
            <person name="Adiguzel A."/>
            <person name="Ay H."/>
            <person name="Baltaci M.O."/>
        </authorList>
    </citation>
    <scope>NUCLEOTIDE SEQUENCE [LARGE SCALE GENOMIC DNA]</scope>
    <source>
        <strain evidence="10 11">P1</strain>
    </source>
</reference>
<comment type="cofactor">
    <cofactor evidence="1 8">
        <name>FMN</name>
        <dbReference type="ChEBI" id="CHEBI:58210"/>
    </cofactor>
</comment>
<dbReference type="Proteomes" id="UP000743899">
    <property type="component" value="Unassembled WGS sequence"/>
</dbReference>
<evidence type="ECO:0000256" key="2">
    <source>
        <dbReference type="ARBA" id="ARBA00003297"/>
    </source>
</evidence>
<dbReference type="NCBIfam" id="TIGR01753">
    <property type="entry name" value="flav_short"/>
    <property type="match status" value="1"/>
</dbReference>
<evidence type="ECO:0000256" key="3">
    <source>
        <dbReference type="ARBA" id="ARBA00005267"/>
    </source>
</evidence>
<organism evidence="10 11">
    <name type="scientific">Pallidibacillus pasinlerensis</name>
    <dbReference type="NCBI Taxonomy" id="2703818"/>
    <lineage>
        <taxon>Bacteria</taxon>
        <taxon>Bacillati</taxon>
        <taxon>Bacillota</taxon>
        <taxon>Bacilli</taxon>
        <taxon>Bacillales</taxon>
        <taxon>Bacillaceae</taxon>
        <taxon>Pallidibacillus</taxon>
    </lineage>
</organism>
<evidence type="ECO:0000256" key="4">
    <source>
        <dbReference type="ARBA" id="ARBA00022448"/>
    </source>
</evidence>
<proteinExistence type="inferred from homology"/>
<dbReference type="Gene3D" id="3.40.50.360">
    <property type="match status" value="1"/>
</dbReference>
<dbReference type="PANTHER" id="PTHR42809:SF1">
    <property type="entry name" value="FLAVODOXIN 1"/>
    <property type="match status" value="1"/>
</dbReference>
<keyword evidence="5 8" id="KW-0285">Flavoprotein</keyword>
<evidence type="ECO:0000313" key="11">
    <source>
        <dbReference type="Proteomes" id="UP000743899"/>
    </source>
</evidence>
<accession>A0ABX0A459</accession>
<sequence>MASFIMVYTSMTGNTKAMADGLAEGIRKAGFDVRIEESDGFDAKELEKYDGILVGTYTWGGGELPDEMLDFYDDLAEVDLSGKKAIVFGSFDSLYGDNGIAVDIMMDQLKKQGAELIYEGFKIELDPDPDELENCRILGKWFAETVESTLVK</sequence>
<dbReference type="NCBIfam" id="NF005246">
    <property type="entry name" value="PRK06756.1"/>
    <property type="match status" value="1"/>
</dbReference>
<dbReference type="EMBL" id="JAACYS010000048">
    <property type="protein sequence ID" value="NCU18161.1"/>
    <property type="molecule type" value="Genomic_DNA"/>
</dbReference>
<evidence type="ECO:0000256" key="1">
    <source>
        <dbReference type="ARBA" id="ARBA00001917"/>
    </source>
</evidence>
<keyword evidence="11" id="KW-1185">Reference proteome</keyword>
<dbReference type="SUPFAM" id="SSF52218">
    <property type="entry name" value="Flavoproteins"/>
    <property type="match status" value="1"/>
</dbReference>
<evidence type="ECO:0000256" key="6">
    <source>
        <dbReference type="ARBA" id="ARBA00022643"/>
    </source>
</evidence>
<evidence type="ECO:0000256" key="5">
    <source>
        <dbReference type="ARBA" id="ARBA00022630"/>
    </source>
</evidence>
<dbReference type="Pfam" id="PF00258">
    <property type="entry name" value="Flavodoxin_1"/>
    <property type="match status" value="1"/>
</dbReference>
<dbReference type="PANTHER" id="PTHR42809">
    <property type="entry name" value="FLAVODOXIN 2"/>
    <property type="match status" value="1"/>
</dbReference>
<comment type="similarity">
    <text evidence="3 8">Belongs to the flavodoxin family.</text>
</comment>